<keyword evidence="2 4" id="KW-0238">DNA-binding</keyword>
<feature type="DNA-binding region" description="H-T-H motif" evidence="4">
    <location>
        <begin position="35"/>
        <end position="54"/>
    </location>
</feature>
<keyword evidence="1" id="KW-0805">Transcription regulation</keyword>
<dbReference type="PROSITE" id="PS50977">
    <property type="entry name" value="HTH_TETR_2"/>
    <property type="match status" value="1"/>
</dbReference>
<evidence type="ECO:0000256" key="4">
    <source>
        <dbReference type="PROSITE-ProRule" id="PRU00335"/>
    </source>
</evidence>
<dbReference type="InterPro" id="IPR011075">
    <property type="entry name" value="TetR_C"/>
</dbReference>
<reference evidence="6" key="1">
    <citation type="submission" date="2022-03" db="EMBL/GenBank/DDBJ databases">
        <title>Streptomyces 7R015 and 7R016 isolated from Barleria lupulina in Thailand.</title>
        <authorList>
            <person name="Kanchanasin P."/>
            <person name="Phongsopitanun W."/>
            <person name="Tanasupawat S."/>
        </authorList>
    </citation>
    <scope>NUCLEOTIDE SEQUENCE</scope>
    <source>
        <strain evidence="6">7R016</strain>
    </source>
</reference>
<keyword evidence="7" id="KW-1185">Reference proteome</keyword>
<name>A0ABS9XWC2_9ACTN</name>
<gene>
    <name evidence="6" type="ORF">MQN93_42540</name>
</gene>
<dbReference type="PANTHER" id="PTHR47506">
    <property type="entry name" value="TRANSCRIPTIONAL REGULATORY PROTEIN"/>
    <property type="match status" value="1"/>
</dbReference>
<sequence>MTVTGTATGGTASPRLRIMKAASSLFYSRGINTTSISDVADRASVSKRTLYQLFPSKDVLVAAYLEVGVGHLEPGNNEGRLNDPDLSPREQLLALFDRPPEDTHFRGCPYHNAAVELTDRDHPGLPLVIEHKRQFLQQVIDTARRADALEPERLGRQLVVLFEGAMALAASLDDTEAFEFARTAAQDIIHHGLPSD</sequence>
<dbReference type="EMBL" id="JALDAX010000033">
    <property type="protein sequence ID" value="MCI3246383.1"/>
    <property type="molecule type" value="Genomic_DNA"/>
</dbReference>
<dbReference type="Pfam" id="PF16925">
    <property type="entry name" value="TetR_C_13"/>
    <property type="match status" value="1"/>
</dbReference>
<dbReference type="InterPro" id="IPR009057">
    <property type="entry name" value="Homeodomain-like_sf"/>
</dbReference>
<keyword evidence="3" id="KW-0804">Transcription</keyword>
<dbReference type="InterPro" id="IPR001647">
    <property type="entry name" value="HTH_TetR"/>
</dbReference>
<evidence type="ECO:0000313" key="6">
    <source>
        <dbReference type="EMBL" id="MCI3246383.1"/>
    </source>
</evidence>
<accession>A0ABS9XWC2</accession>
<evidence type="ECO:0000256" key="1">
    <source>
        <dbReference type="ARBA" id="ARBA00023015"/>
    </source>
</evidence>
<evidence type="ECO:0000259" key="5">
    <source>
        <dbReference type="PROSITE" id="PS50977"/>
    </source>
</evidence>
<evidence type="ECO:0000256" key="3">
    <source>
        <dbReference type="ARBA" id="ARBA00023163"/>
    </source>
</evidence>
<comment type="caution">
    <text evidence="6">The sequence shown here is derived from an EMBL/GenBank/DDBJ whole genome shotgun (WGS) entry which is preliminary data.</text>
</comment>
<dbReference type="Gene3D" id="1.10.357.10">
    <property type="entry name" value="Tetracycline Repressor, domain 2"/>
    <property type="match status" value="1"/>
</dbReference>
<evidence type="ECO:0000313" key="7">
    <source>
        <dbReference type="Proteomes" id="UP001165270"/>
    </source>
</evidence>
<dbReference type="InterPro" id="IPR036271">
    <property type="entry name" value="Tet_transcr_reg_TetR-rel_C_sf"/>
</dbReference>
<organism evidence="6 7">
    <name type="scientific">Streptomyces spinosisporus</name>
    <dbReference type="NCBI Taxonomy" id="2927582"/>
    <lineage>
        <taxon>Bacteria</taxon>
        <taxon>Bacillati</taxon>
        <taxon>Actinomycetota</taxon>
        <taxon>Actinomycetes</taxon>
        <taxon>Kitasatosporales</taxon>
        <taxon>Streptomycetaceae</taxon>
        <taxon>Streptomyces</taxon>
    </lineage>
</organism>
<dbReference type="PANTHER" id="PTHR47506:SF1">
    <property type="entry name" value="HTH-TYPE TRANSCRIPTIONAL REGULATOR YJDC"/>
    <property type="match status" value="1"/>
</dbReference>
<proteinExistence type="predicted"/>
<dbReference type="Pfam" id="PF00440">
    <property type="entry name" value="TetR_N"/>
    <property type="match status" value="1"/>
</dbReference>
<evidence type="ECO:0000256" key="2">
    <source>
        <dbReference type="ARBA" id="ARBA00023125"/>
    </source>
</evidence>
<dbReference type="RefSeq" id="WP_242713731.1">
    <property type="nucleotide sequence ID" value="NZ_JALDAX010000033.1"/>
</dbReference>
<feature type="domain" description="HTH tetR-type" evidence="5">
    <location>
        <begin position="12"/>
        <end position="72"/>
    </location>
</feature>
<dbReference type="SUPFAM" id="SSF48498">
    <property type="entry name" value="Tetracyclin repressor-like, C-terminal domain"/>
    <property type="match status" value="1"/>
</dbReference>
<dbReference type="PRINTS" id="PR00455">
    <property type="entry name" value="HTHTETR"/>
</dbReference>
<protein>
    <submittedName>
        <fullName evidence="6">TetR/AcrR family transcriptional regulator</fullName>
    </submittedName>
</protein>
<dbReference type="Proteomes" id="UP001165270">
    <property type="component" value="Unassembled WGS sequence"/>
</dbReference>
<dbReference type="SUPFAM" id="SSF46689">
    <property type="entry name" value="Homeodomain-like"/>
    <property type="match status" value="1"/>
</dbReference>